<dbReference type="InterPro" id="IPR002563">
    <property type="entry name" value="Flavin_Rdtase-like_dom"/>
</dbReference>
<name>A0A0R3KJU4_9BRAD</name>
<keyword evidence="3" id="KW-0503">Monooxygenase</keyword>
<feature type="domain" description="Flavin reductase like" evidence="2">
    <location>
        <begin position="18"/>
        <end position="163"/>
    </location>
</feature>
<dbReference type="Gene3D" id="2.30.110.10">
    <property type="entry name" value="Electron Transport, Fmn-binding Protein, Chain A"/>
    <property type="match status" value="1"/>
</dbReference>
<evidence type="ECO:0000259" key="2">
    <source>
        <dbReference type="SMART" id="SM00903"/>
    </source>
</evidence>
<dbReference type="Pfam" id="PF01613">
    <property type="entry name" value="Flavin_Reduct"/>
    <property type="match status" value="1"/>
</dbReference>
<dbReference type="GO" id="GO:0042602">
    <property type="term" value="F:riboflavin reductase (NADPH) activity"/>
    <property type="evidence" value="ECO:0007669"/>
    <property type="project" value="TreeGrafter"/>
</dbReference>
<dbReference type="InterPro" id="IPR012349">
    <property type="entry name" value="Split_barrel_FMN-bd"/>
</dbReference>
<evidence type="ECO:0000313" key="3">
    <source>
        <dbReference type="EMBL" id="KRR09179.1"/>
    </source>
</evidence>
<keyword evidence="4" id="KW-1185">Reference proteome</keyword>
<dbReference type="PANTHER" id="PTHR30466:SF1">
    <property type="entry name" value="FMN REDUCTASE (NADH) RUTF"/>
    <property type="match status" value="1"/>
</dbReference>
<dbReference type="GO" id="GO:0004497">
    <property type="term" value="F:monooxygenase activity"/>
    <property type="evidence" value="ECO:0007669"/>
    <property type="project" value="UniProtKB-KW"/>
</dbReference>
<dbReference type="InterPro" id="IPR050268">
    <property type="entry name" value="NADH-dep_flavin_reductase"/>
</dbReference>
<accession>A0A0R3KJU4</accession>
<dbReference type="AlphaFoldDB" id="A0A0R3KJU4"/>
<dbReference type="SMART" id="SM00903">
    <property type="entry name" value="Flavin_Reduct"/>
    <property type="match status" value="1"/>
</dbReference>
<protein>
    <submittedName>
        <fullName evidence="3">4-hydroxyphenylacetate 3-monooxygenase</fullName>
    </submittedName>
</protein>
<dbReference type="STRING" id="1518501.CQ10_06120"/>
<reference evidence="3 4" key="1">
    <citation type="submission" date="2014-03" db="EMBL/GenBank/DDBJ databases">
        <title>Bradyrhizobium valentinum sp. nov., isolated from effective nodules of Lupinus mariae-josephae, a lupine endemic of basic-lime soils in Eastern Spain.</title>
        <authorList>
            <person name="Duran D."/>
            <person name="Rey L."/>
            <person name="Navarro A."/>
            <person name="Busquets A."/>
            <person name="Imperial J."/>
            <person name="Ruiz-Argueso T."/>
        </authorList>
    </citation>
    <scope>NUCLEOTIDE SEQUENCE [LARGE SCALE GENOMIC DNA]</scope>
    <source>
        <strain evidence="3 4">LmjM3</strain>
    </source>
</reference>
<dbReference type="EMBL" id="LLXX01000067">
    <property type="protein sequence ID" value="KRR09179.1"/>
    <property type="molecule type" value="Genomic_DNA"/>
</dbReference>
<gene>
    <name evidence="3" type="ORF">CP49_09305</name>
</gene>
<dbReference type="PANTHER" id="PTHR30466">
    <property type="entry name" value="FLAVIN REDUCTASE"/>
    <property type="match status" value="1"/>
</dbReference>
<keyword evidence="1" id="KW-0560">Oxidoreductase</keyword>
<organism evidence="3 4">
    <name type="scientific">Bradyrhizobium valentinum</name>
    <dbReference type="NCBI Taxonomy" id="1518501"/>
    <lineage>
        <taxon>Bacteria</taxon>
        <taxon>Pseudomonadati</taxon>
        <taxon>Pseudomonadota</taxon>
        <taxon>Alphaproteobacteria</taxon>
        <taxon>Hyphomicrobiales</taxon>
        <taxon>Nitrobacteraceae</taxon>
        <taxon>Bradyrhizobium</taxon>
    </lineage>
</organism>
<dbReference type="GO" id="GO:0006208">
    <property type="term" value="P:pyrimidine nucleobase catabolic process"/>
    <property type="evidence" value="ECO:0007669"/>
    <property type="project" value="TreeGrafter"/>
</dbReference>
<comment type="caution">
    <text evidence="3">The sequence shown here is derived from an EMBL/GenBank/DDBJ whole genome shotgun (WGS) entry which is preliminary data.</text>
</comment>
<dbReference type="RefSeq" id="WP_057850316.1">
    <property type="nucleotide sequence ID" value="NZ_LLXX01000067.1"/>
</dbReference>
<evidence type="ECO:0000313" key="4">
    <source>
        <dbReference type="Proteomes" id="UP000051913"/>
    </source>
</evidence>
<dbReference type="Proteomes" id="UP000051913">
    <property type="component" value="Unassembled WGS sequence"/>
</dbReference>
<proteinExistence type="predicted"/>
<dbReference type="SUPFAM" id="SSF50475">
    <property type="entry name" value="FMN-binding split barrel"/>
    <property type="match status" value="1"/>
</dbReference>
<evidence type="ECO:0000256" key="1">
    <source>
        <dbReference type="ARBA" id="ARBA00023002"/>
    </source>
</evidence>
<dbReference type="GO" id="GO:0010181">
    <property type="term" value="F:FMN binding"/>
    <property type="evidence" value="ECO:0007669"/>
    <property type="project" value="InterPro"/>
</dbReference>
<dbReference type="OrthoDB" id="9789254at2"/>
<sequence length="172" mass="18865">MSLDSASDELRETFKRALRRFPAAVSVITSADQNRRHGMTATAVTSLSLDPPSLIVCVNQQTLLHDIMLLARRFCVNVLRRDQVTLSSAFSGALPAEERFGLGDWMTSAEGVTYLADAQINIFCKKAAAVPYGTHTIFIGEAETVNVRDPIEPLIYQDATYCFSVPHDSQAA</sequence>